<sequence>MVARATLTGVKVWKDASERVSDKCKPCSMRQGDSGKRTKCCVFRYLHQLLLVADNQEVNE</sequence>
<dbReference type="AlphaFoldDB" id="A0A438CT24"/>
<evidence type="ECO:0000313" key="2">
    <source>
        <dbReference type="Proteomes" id="UP000288805"/>
    </source>
</evidence>
<gene>
    <name evidence="1" type="ORF">CK203_110000</name>
</gene>
<reference evidence="1 2" key="1">
    <citation type="journal article" date="2018" name="PLoS Genet.">
        <title>Population sequencing reveals clonal diversity and ancestral inbreeding in the grapevine cultivar Chardonnay.</title>
        <authorList>
            <person name="Roach M.J."/>
            <person name="Johnson D.L."/>
            <person name="Bohlmann J."/>
            <person name="van Vuuren H.J."/>
            <person name="Jones S.J."/>
            <person name="Pretorius I.S."/>
            <person name="Schmidt S.A."/>
            <person name="Borneman A.R."/>
        </authorList>
    </citation>
    <scope>NUCLEOTIDE SEQUENCE [LARGE SCALE GENOMIC DNA]</scope>
    <source>
        <strain evidence="2">cv. Chardonnay</strain>
        <tissue evidence="1">Leaf</tissue>
    </source>
</reference>
<comment type="caution">
    <text evidence="1">The sequence shown here is derived from an EMBL/GenBank/DDBJ whole genome shotgun (WGS) entry which is preliminary data.</text>
</comment>
<name>A0A438CT24_VITVI</name>
<protein>
    <submittedName>
        <fullName evidence="1">Uncharacterized protein</fullName>
    </submittedName>
</protein>
<dbReference type="EMBL" id="QGNW01002015">
    <property type="protein sequence ID" value="RVW26351.1"/>
    <property type="molecule type" value="Genomic_DNA"/>
</dbReference>
<organism evidence="1 2">
    <name type="scientific">Vitis vinifera</name>
    <name type="common">Grape</name>
    <dbReference type="NCBI Taxonomy" id="29760"/>
    <lineage>
        <taxon>Eukaryota</taxon>
        <taxon>Viridiplantae</taxon>
        <taxon>Streptophyta</taxon>
        <taxon>Embryophyta</taxon>
        <taxon>Tracheophyta</taxon>
        <taxon>Spermatophyta</taxon>
        <taxon>Magnoliopsida</taxon>
        <taxon>eudicotyledons</taxon>
        <taxon>Gunneridae</taxon>
        <taxon>Pentapetalae</taxon>
        <taxon>rosids</taxon>
        <taxon>Vitales</taxon>
        <taxon>Vitaceae</taxon>
        <taxon>Viteae</taxon>
        <taxon>Vitis</taxon>
    </lineage>
</organism>
<dbReference type="Proteomes" id="UP000288805">
    <property type="component" value="Unassembled WGS sequence"/>
</dbReference>
<proteinExistence type="predicted"/>
<evidence type="ECO:0000313" key="1">
    <source>
        <dbReference type="EMBL" id="RVW26351.1"/>
    </source>
</evidence>
<accession>A0A438CT24</accession>